<gene>
    <name evidence="2" type="ORF">GEV33_011305</name>
</gene>
<evidence type="ECO:0000313" key="3">
    <source>
        <dbReference type="Proteomes" id="UP000719412"/>
    </source>
</evidence>
<dbReference type="AlphaFoldDB" id="A0A8J6HBW8"/>
<evidence type="ECO:0000313" key="2">
    <source>
        <dbReference type="EMBL" id="KAH0811486.1"/>
    </source>
</evidence>
<dbReference type="Proteomes" id="UP000719412">
    <property type="component" value="Unassembled WGS sequence"/>
</dbReference>
<comment type="caution">
    <text evidence="2">The sequence shown here is derived from an EMBL/GenBank/DDBJ whole genome shotgun (WGS) entry which is preliminary data.</text>
</comment>
<proteinExistence type="predicted"/>
<keyword evidence="3" id="KW-1185">Reference proteome</keyword>
<feature type="region of interest" description="Disordered" evidence="1">
    <location>
        <begin position="1"/>
        <end position="21"/>
    </location>
</feature>
<accession>A0A8J6HBW8</accession>
<feature type="region of interest" description="Disordered" evidence="1">
    <location>
        <begin position="329"/>
        <end position="351"/>
    </location>
</feature>
<name>A0A8J6HBW8_TENMO</name>
<reference evidence="2" key="2">
    <citation type="submission" date="2021-08" db="EMBL/GenBank/DDBJ databases">
        <authorList>
            <person name="Eriksson T."/>
        </authorList>
    </citation>
    <scope>NUCLEOTIDE SEQUENCE</scope>
    <source>
        <strain evidence="2">Stoneville</strain>
        <tissue evidence="2">Whole head</tissue>
    </source>
</reference>
<reference evidence="2" key="1">
    <citation type="journal article" date="2020" name="J Insects Food Feed">
        <title>The yellow mealworm (Tenebrio molitor) genome: a resource for the emerging insects as food and feed industry.</title>
        <authorList>
            <person name="Eriksson T."/>
            <person name="Andere A."/>
            <person name="Kelstrup H."/>
            <person name="Emery V."/>
            <person name="Picard C."/>
        </authorList>
    </citation>
    <scope>NUCLEOTIDE SEQUENCE</scope>
    <source>
        <strain evidence="2">Stoneville</strain>
        <tissue evidence="2">Whole head</tissue>
    </source>
</reference>
<dbReference type="EMBL" id="JABDTM020026769">
    <property type="protein sequence ID" value="KAH0811486.1"/>
    <property type="molecule type" value="Genomic_DNA"/>
</dbReference>
<sequence length="351" mass="38033">MGYKAVNPAHRIGESRPSNCVGVDSLDASGAATISDHFHSSDEEDAPTDAPQDREDTITSIRTCNHTVNLPTTGMLPLPTSRSRGNDSTLQDYFYGSGGGGDFAAPRRFDSLFEDRMLNPLNDRKISSAGPGSGGEGPPVPCSLIGAPRRHGNVGWGHGHLGCESSPIEIVDGVGKFGATSLQMHRRHVVLIAKMKEKIPTYANASTYISRDVTRWTITSLSCDRGHQTGPKQDPIYGCIRIPTASTPLDIIMAVDISCPKRADDITDRRPDFFECVWDGATSSKGIAASSFEYGRLLCIRNVAASGSLPIRPLNKYVHCSRLTDGRWDRVDETHPESPALGEKRKSTVQQ</sequence>
<organism evidence="2 3">
    <name type="scientific">Tenebrio molitor</name>
    <name type="common">Yellow mealworm beetle</name>
    <dbReference type="NCBI Taxonomy" id="7067"/>
    <lineage>
        <taxon>Eukaryota</taxon>
        <taxon>Metazoa</taxon>
        <taxon>Ecdysozoa</taxon>
        <taxon>Arthropoda</taxon>
        <taxon>Hexapoda</taxon>
        <taxon>Insecta</taxon>
        <taxon>Pterygota</taxon>
        <taxon>Neoptera</taxon>
        <taxon>Endopterygota</taxon>
        <taxon>Coleoptera</taxon>
        <taxon>Polyphaga</taxon>
        <taxon>Cucujiformia</taxon>
        <taxon>Tenebrionidae</taxon>
        <taxon>Tenebrio</taxon>
    </lineage>
</organism>
<evidence type="ECO:0000256" key="1">
    <source>
        <dbReference type="SAM" id="MobiDB-lite"/>
    </source>
</evidence>
<protein>
    <submittedName>
        <fullName evidence="2">Uncharacterized protein</fullName>
    </submittedName>
</protein>